<accession>A0A8P4GKG7</accession>
<proteinExistence type="predicted"/>
<sequence>MLITSSVSDTEGSQAADMLFYLFVLLAGGFCLSNPPSVTVLQNSVATLPCPHKMGDVTWTRFKGGKEVILVKNGKLETSDERFKKHLHYSDKFYENILYRFGEMGLYYF</sequence>
<dbReference type="Ensembl" id="ENSDLAT00005080801.1">
    <property type="protein sequence ID" value="ENSDLAP00005076212.1"/>
    <property type="gene ID" value="ENSDLAG00005026326.1"/>
</dbReference>
<keyword evidence="2" id="KW-1185">Reference proteome</keyword>
<dbReference type="AlphaFoldDB" id="A0A8P4GKG7"/>
<organism evidence="1 2">
    <name type="scientific">Dicentrarchus labrax</name>
    <name type="common">European seabass</name>
    <name type="synonym">Morone labrax</name>
    <dbReference type="NCBI Taxonomy" id="13489"/>
    <lineage>
        <taxon>Eukaryota</taxon>
        <taxon>Metazoa</taxon>
        <taxon>Chordata</taxon>
        <taxon>Craniata</taxon>
        <taxon>Vertebrata</taxon>
        <taxon>Euteleostomi</taxon>
        <taxon>Actinopterygii</taxon>
        <taxon>Neopterygii</taxon>
        <taxon>Teleostei</taxon>
        <taxon>Neoteleostei</taxon>
        <taxon>Acanthomorphata</taxon>
        <taxon>Eupercaria</taxon>
        <taxon>Moronidae</taxon>
        <taxon>Dicentrarchus</taxon>
    </lineage>
</organism>
<protein>
    <submittedName>
        <fullName evidence="1">Uncharacterized protein</fullName>
    </submittedName>
</protein>
<dbReference type="Proteomes" id="UP000694389">
    <property type="component" value="Unassembled WGS sequence"/>
</dbReference>
<name>A0A8P4GKG7_DICLA</name>
<reference evidence="1" key="1">
    <citation type="submission" date="2025-08" db="UniProtKB">
        <authorList>
            <consortium name="Ensembl"/>
        </authorList>
    </citation>
    <scope>IDENTIFICATION</scope>
</reference>
<evidence type="ECO:0000313" key="1">
    <source>
        <dbReference type="Ensembl" id="ENSDLAP00005076212.1"/>
    </source>
</evidence>
<reference evidence="1" key="2">
    <citation type="submission" date="2025-09" db="UniProtKB">
        <authorList>
            <consortium name="Ensembl"/>
        </authorList>
    </citation>
    <scope>IDENTIFICATION</scope>
</reference>
<evidence type="ECO:0000313" key="2">
    <source>
        <dbReference type="Proteomes" id="UP000694389"/>
    </source>
</evidence>